<gene>
    <name evidence="1" type="primary">Nfu_g_1_004964</name>
</gene>
<reference evidence="1" key="2">
    <citation type="submission" date="2016-06" db="EMBL/GenBank/DDBJ databases">
        <title>The genome of a short-lived fish provides insights into sex chromosome evolution and the genetic control of aging.</title>
        <authorList>
            <person name="Reichwald K."/>
            <person name="Felder M."/>
            <person name="Petzold A."/>
            <person name="Koch P."/>
            <person name="Groth M."/>
            <person name="Platzer M."/>
        </authorList>
    </citation>
    <scope>NUCLEOTIDE SEQUENCE</scope>
    <source>
        <tissue evidence="1">Brain</tissue>
    </source>
</reference>
<feature type="non-terminal residue" evidence="1">
    <location>
        <position position="1"/>
    </location>
</feature>
<evidence type="ECO:0000313" key="1">
    <source>
        <dbReference type="EMBL" id="SBR69688.1"/>
    </source>
</evidence>
<organism evidence="1">
    <name type="scientific">Nothobranchius rachovii</name>
    <name type="common">bluefin notho</name>
    <dbReference type="NCBI Taxonomy" id="451742"/>
    <lineage>
        <taxon>Eukaryota</taxon>
        <taxon>Metazoa</taxon>
        <taxon>Chordata</taxon>
        <taxon>Craniata</taxon>
        <taxon>Vertebrata</taxon>
        <taxon>Euteleostomi</taxon>
        <taxon>Actinopterygii</taxon>
        <taxon>Neopterygii</taxon>
        <taxon>Teleostei</taxon>
        <taxon>Neoteleostei</taxon>
        <taxon>Acanthomorphata</taxon>
        <taxon>Ovalentaria</taxon>
        <taxon>Atherinomorphae</taxon>
        <taxon>Cyprinodontiformes</taxon>
        <taxon>Nothobranchiidae</taxon>
        <taxon>Nothobranchius</taxon>
    </lineage>
</organism>
<accession>A0A1A8NL04</accession>
<feature type="non-terminal residue" evidence="1">
    <location>
        <position position="85"/>
    </location>
</feature>
<protein>
    <submittedName>
        <fullName evidence="1">Uncharacterized protein</fullName>
    </submittedName>
</protein>
<dbReference type="EMBL" id="HAEH01002817">
    <property type="protein sequence ID" value="SBR69688.1"/>
    <property type="molecule type" value="Transcribed_RNA"/>
</dbReference>
<dbReference type="AlphaFoldDB" id="A0A1A8NL04"/>
<sequence>KKVSLLTLNGYEFLLFGKRQHERRKTTEKVSMKLALAANHFLCLIDLNFLGLFPYGFLLHLLFASYYFFYSKMVFQCVLEYYVFN</sequence>
<name>A0A1A8NL04_9TELE</name>
<reference evidence="1" key="1">
    <citation type="submission" date="2016-05" db="EMBL/GenBank/DDBJ databases">
        <authorList>
            <person name="Lavstsen T."/>
            <person name="Jespersen J.S."/>
        </authorList>
    </citation>
    <scope>NUCLEOTIDE SEQUENCE</scope>
    <source>
        <tissue evidence="1">Brain</tissue>
    </source>
</reference>
<proteinExistence type="predicted"/>